<dbReference type="InterPro" id="IPR008271">
    <property type="entry name" value="Ser/Thr_kinase_AS"/>
</dbReference>
<dbReference type="OrthoDB" id="1668230at2759"/>
<keyword evidence="5" id="KW-1185">Reference proteome</keyword>
<keyword evidence="4" id="KW-0418">Kinase</keyword>
<dbReference type="GO" id="GO:0005524">
    <property type="term" value="F:ATP binding"/>
    <property type="evidence" value="ECO:0007669"/>
    <property type="project" value="UniProtKB-KW"/>
</dbReference>
<protein>
    <submittedName>
        <fullName evidence="4">CAMK family protein kinase</fullName>
    </submittedName>
</protein>
<evidence type="ECO:0000313" key="5">
    <source>
        <dbReference type="Proteomes" id="UP000001542"/>
    </source>
</evidence>
<reference evidence="4" key="2">
    <citation type="journal article" date="2007" name="Science">
        <title>Draft genome sequence of the sexually transmitted pathogen Trichomonas vaginalis.</title>
        <authorList>
            <person name="Carlton J.M."/>
            <person name="Hirt R.P."/>
            <person name="Silva J.C."/>
            <person name="Delcher A.L."/>
            <person name="Schatz M."/>
            <person name="Zhao Q."/>
            <person name="Wortman J.R."/>
            <person name="Bidwell S.L."/>
            <person name="Alsmark U.C.M."/>
            <person name="Besteiro S."/>
            <person name="Sicheritz-Ponten T."/>
            <person name="Noel C.J."/>
            <person name="Dacks J.B."/>
            <person name="Foster P.G."/>
            <person name="Simillion C."/>
            <person name="Van de Peer Y."/>
            <person name="Miranda-Saavedra D."/>
            <person name="Barton G.J."/>
            <person name="Westrop G.D."/>
            <person name="Mueller S."/>
            <person name="Dessi D."/>
            <person name="Fiori P.L."/>
            <person name="Ren Q."/>
            <person name="Paulsen I."/>
            <person name="Zhang H."/>
            <person name="Bastida-Corcuera F.D."/>
            <person name="Simoes-Barbosa A."/>
            <person name="Brown M.T."/>
            <person name="Hayes R.D."/>
            <person name="Mukherjee M."/>
            <person name="Okumura C.Y."/>
            <person name="Schneider R."/>
            <person name="Smith A.J."/>
            <person name="Vanacova S."/>
            <person name="Villalvazo M."/>
            <person name="Haas B.J."/>
            <person name="Pertea M."/>
            <person name="Feldblyum T.V."/>
            <person name="Utterback T.R."/>
            <person name="Shu C.L."/>
            <person name="Osoegawa K."/>
            <person name="de Jong P.J."/>
            <person name="Hrdy I."/>
            <person name="Horvathova L."/>
            <person name="Zubacova Z."/>
            <person name="Dolezal P."/>
            <person name="Malik S.B."/>
            <person name="Logsdon J.M. Jr."/>
            <person name="Henze K."/>
            <person name="Gupta A."/>
            <person name="Wang C.C."/>
            <person name="Dunne R.L."/>
            <person name="Upcroft J.A."/>
            <person name="Upcroft P."/>
            <person name="White O."/>
            <person name="Salzberg S.L."/>
            <person name="Tang P."/>
            <person name="Chiu C.-H."/>
            <person name="Lee Y.-S."/>
            <person name="Embley T.M."/>
            <person name="Coombs G.H."/>
            <person name="Mottram J.C."/>
            <person name="Tachezy J."/>
            <person name="Fraser-Liggett C.M."/>
            <person name="Johnson P.J."/>
        </authorList>
    </citation>
    <scope>NUCLEOTIDE SEQUENCE [LARGE SCALE GENOMIC DNA]</scope>
    <source>
        <strain evidence="4">G3</strain>
    </source>
</reference>
<dbReference type="InParanoid" id="A2ES55"/>
<proteinExistence type="predicted"/>
<dbReference type="PROSITE" id="PS50011">
    <property type="entry name" value="PROTEIN_KINASE_DOM"/>
    <property type="match status" value="1"/>
</dbReference>
<dbReference type="PANTHER" id="PTHR24346:SF30">
    <property type="entry name" value="MATERNAL EMBRYONIC LEUCINE ZIPPER KINASE"/>
    <property type="match status" value="1"/>
</dbReference>
<dbReference type="SUPFAM" id="SSF56112">
    <property type="entry name" value="Protein kinase-like (PK-like)"/>
    <property type="match status" value="1"/>
</dbReference>
<dbReference type="Pfam" id="PF00069">
    <property type="entry name" value="Pkinase"/>
    <property type="match status" value="1"/>
</dbReference>
<organism evidence="4 5">
    <name type="scientific">Trichomonas vaginalis (strain ATCC PRA-98 / G3)</name>
    <dbReference type="NCBI Taxonomy" id="412133"/>
    <lineage>
        <taxon>Eukaryota</taxon>
        <taxon>Metamonada</taxon>
        <taxon>Parabasalia</taxon>
        <taxon>Trichomonadida</taxon>
        <taxon>Trichomonadidae</taxon>
        <taxon>Trichomonas</taxon>
    </lineage>
</organism>
<dbReference type="STRING" id="5722.A2ES55"/>
<dbReference type="SMART" id="SM00220">
    <property type="entry name" value="S_TKc"/>
    <property type="match status" value="1"/>
</dbReference>
<dbReference type="PROSITE" id="PS00108">
    <property type="entry name" value="PROTEIN_KINASE_ST"/>
    <property type="match status" value="1"/>
</dbReference>
<dbReference type="VEuPathDB" id="TrichDB:TVAG_453090"/>
<reference evidence="4" key="1">
    <citation type="submission" date="2006-10" db="EMBL/GenBank/DDBJ databases">
        <authorList>
            <person name="Amadeo P."/>
            <person name="Zhao Q."/>
            <person name="Wortman J."/>
            <person name="Fraser-Liggett C."/>
            <person name="Carlton J."/>
        </authorList>
    </citation>
    <scope>NUCLEOTIDE SEQUENCE</scope>
    <source>
        <strain evidence="4">G3</strain>
    </source>
</reference>
<gene>
    <name evidence="4" type="ORF">TVAG_453090</name>
</gene>
<evidence type="ECO:0000256" key="1">
    <source>
        <dbReference type="ARBA" id="ARBA00022741"/>
    </source>
</evidence>
<dbReference type="RefSeq" id="XP_001316715.1">
    <property type="nucleotide sequence ID" value="XM_001316680.1"/>
</dbReference>
<dbReference type="KEGG" id="tva:4762354"/>
<dbReference type="eggNOG" id="KOG0583">
    <property type="taxonomic scope" value="Eukaryota"/>
</dbReference>
<dbReference type="GO" id="GO:0051726">
    <property type="term" value="P:regulation of cell cycle"/>
    <property type="evidence" value="ECO:0000318"/>
    <property type="project" value="GO_Central"/>
</dbReference>
<dbReference type="VEuPathDB" id="TrichDB:TVAGG3_0612310"/>
<keyword evidence="2" id="KW-0067">ATP-binding</keyword>
<name>A2ES55_TRIV3</name>
<dbReference type="Gene3D" id="1.10.510.10">
    <property type="entry name" value="Transferase(Phosphotransferase) domain 1"/>
    <property type="match status" value="1"/>
</dbReference>
<dbReference type="InterPro" id="IPR000719">
    <property type="entry name" value="Prot_kinase_dom"/>
</dbReference>
<keyword evidence="1" id="KW-0547">Nucleotide-binding</keyword>
<keyword evidence="4" id="KW-0808">Transferase</keyword>
<evidence type="ECO:0000313" key="4">
    <source>
        <dbReference type="EMBL" id="EAY04492.1"/>
    </source>
</evidence>
<dbReference type="EMBL" id="DS113473">
    <property type="protein sequence ID" value="EAY04492.1"/>
    <property type="molecule type" value="Genomic_DNA"/>
</dbReference>
<dbReference type="PANTHER" id="PTHR24346">
    <property type="entry name" value="MAP/MICROTUBULE AFFINITY-REGULATING KINASE"/>
    <property type="match status" value="1"/>
</dbReference>
<dbReference type="AlphaFoldDB" id="A2ES55"/>
<feature type="domain" description="Protein kinase" evidence="3">
    <location>
        <begin position="21"/>
        <end position="270"/>
    </location>
</feature>
<dbReference type="SMR" id="A2ES55"/>
<sequence length="434" mass="49281">MKLSSPVHSPTEIYDKLHDYNISSQITNYGLYSQIHTAYHRIHRIPLAVKIISKNRIADLPKKERILFNETILSPLLDHPNIIHVEEIIENNSKIFQFMQFAEKGDLLHSLQKCPPDQKTCFKYVEQLLAAVERIHSLGIVHRDIKLENILITSNDVLKLSDFGLASITCDGIMKDNCGSYEYSAPEAISHAEFDGFKADMWGVGIIIYALFQKRLPFEDVRMGYNYNKPVDFSRIPDPLQELCKKLLSLDPNERPSADEARRMLGHTHTVPVFSALAQDPRTFDQFTASKLCQTIGLPINEIRADIQSDEFSEIKVLAVLINQRNLILRPASRSVSEPAHRPTQLYASRLKADGCDVMQAIRDYLLPKRCLISSPLSDTPEIVLNGKYADKRVSFTCNDSPDGYCSIEMYPDEGSDDVCKSVIHHLEKSFFVV</sequence>
<evidence type="ECO:0000256" key="2">
    <source>
        <dbReference type="ARBA" id="ARBA00022840"/>
    </source>
</evidence>
<dbReference type="InterPro" id="IPR011009">
    <property type="entry name" value="Kinase-like_dom_sf"/>
</dbReference>
<dbReference type="Proteomes" id="UP000001542">
    <property type="component" value="Unassembled WGS sequence"/>
</dbReference>
<dbReference type="GO" id="GO:0004674">
    <property type="term" value="F:protein serine/threonine kinase activity"/>
    <property type="evidence" value="ECO:0000318"/>
    <property type="project" value="GO_Central"/>
</dbReference>
<accession>A2ES55</accession>
<evidence type="ECO:0000259" key="3">
    <source>
        <dbReference type="PROSITE" id="PS50011"/>
    </source>
</evidence>